<comment type="caution">
    <text evidence="1">The sequence shown here is derived from an EMBL/GenBank/DDBJ whole genome shotgun (WGS) entry which is preliminary data.</text>
</comment>
<gene>
    <name evidence="1" type="ORF">NF27_JY00010</name>
</gene>
<dbReference type="Proteomes" id="UP000031258">
    <property type="component" value="Unassembled WGS sequence"/>
</dbReference>
<accession>A0A0C1MW30</accession>
<name>A0A0C1MW30_9RICK</name>
<evidence type="ECO:0000313" key="2">
    <source>
        <dbReference type="Proteomes" id="UP000031258"/>
    </source>
</evidence>
<organism evidence="1 2">
    <name type="scientific">Candidatus Jidaibacter acanthamoebae</name>
    <dbReference type="NCBI Taxonomy" id="86105"/>
    <lineage>
        <taxon>Bacteria</taxon>
        <taxon>Pseudomonadati</taxon>
        <taxon>Pseudomonadota</taxon>
        <taxon>Alphaproteobacteria</taxon>
        <taxon>Rickettsiales</taxon>
        <taxon>Candidatus Midichloriaceae</taxon>
        <taxon>Candidatus Jidaibacter</taxon>
    </lineage>
</organism>
<protein>
    <submittedName>
        <fullName evidence="1">Uncharacterized protein</fullName>
    </submittedName>
</protein>
<sequence length="142" mass="16105">EKSETEGITQSSLSHTELMRKFERKLGVSWNDVYIGTVVEQAIVGGAGIITQQNGAQFRTSTSNQTIITTFSLRFNSEADLSRFINYYRENYPGLVVQEQMIRYQAGQLTSIKMDTRKLYEEVAEWLGGCGTRDTQLGRHIN</sequence>
<reference evidence="1 2" key="1">
    <citation type="submission" date="2014-11" db="EMBL/GenBank/DDBJ databases">
        <title>A Rickettsiales Symbiont of Amoebae With Ancient Features.</title>
        <authorList>
            <person name="Schulz F."/>
            <person name="Martijn J."/>
            <person name="Wascher F."/>
            <person name="Kostanjsek R."/>
            <person name="Ettema T.J."/>
            <person name="Horn M."/>
        </authorList>
    </citation>
    <scope>NUCLEOTIDE SEQUENCE [LARGE SCALE GENOMIC DNA]</scope>
    <source>
        <strain evidence="1 2">UWC36</strain>
    </source>
</reference>
<dbReference type="EMBL" id="JSWE01000240">
    <property type="protein sequence ID" value="KIE04066.1"/>
    <property type="molecule type" value="Genomic_DNA"/>
</dbReference>
<dbReference type="RefSeq" id="WP_039459580.1">
    <property type="nucleotide sequence ID" value="NZ_JSWE01000240.1"/>
</dbReference>
<keyword evidence="2" id="KW-1185">Reference proteome</keyword>
<proteinExistence type="predicted"/>
<dbReference type="AlphaFoldDB" id="A0A0C1MW30"/>
<evidence type="ECO:0000313" key="1">
    <source>
        <dbReference type="EMBL" id="KIE04066.1"/>
    </source>
</evidence>
<feature type="non-terminal residue" evidence="1">
    <location>
        <position position="1"/>
    </location>
</feature>